<evidence type="ECO:0000313" key="4">
    <source>
        <dbReference type="Proteomes" id="UP000799438"/>
    </source>
</evidence>
<name>A0A6A6BFF1_9PEZI</name>
<organism evidence="3 4">
    <name type="scientific">Aplosporella prunicola CBS 121167</name>
    <dbReference type="NCBI Taxonomy" id="1176127"/>
    <lineage>
        <taxon>Eukaryota</taxon>
        <taxon>Fungi</taxon>
        <taxon>Dikarya</taxon>
        <taxon>Ascomycota</taxon>
        <taxon>Pezizomycotina</taxon>
        <taxon>Dothideomycetes</taxon>
        <taxon>Dothideomycetes incertae sedis</taxon>
        <taxon>Botryosphaeriales</taxon>
        <taxon>Aplosporellaceae</taxon>
        <taxon>Aplosporella</taxon>
    </lineage>
</organism>
<proteinExistence type="predicted"/>
<keyword evidence="2" id="KW-0732">Signal</keyword>
<feature type="region of interest" description="Disordered" evidence="1">
    <location>
        <begin position="191"/>
        <end position="267"/>
    </location>
</feature>
<feature type="compositionally biased region" description="Low complexity" evidence="1">
    <location>
        <begin position="70"/>
        <end position="83"/>
    </location>
</feature>
<gene>
    <name evidence="3" type="ORF">K452DRAFT_309001</name>
</gene>
<dbReference type="EMBL" id="ML995487">
    <property type="protein sequence ID" value="KAF2141211.1"/>
    <property type="molecule type" value="Genomic_DNA"/>
</dbReference>
<feature type="region of interest" description="Disordered" evidence="1">
    <location>
        <begin position="16"/>
        <end position="112"/>
    </location>
</feature>
<evidence type="ECO:0000256" key="2">
    <source>
        <dbReference type="SAM" id="SignalP"/>
    </source>
</evidence>
<reference evidence="3" key="1">
    <citation type="journal article" date="2020" name="Stud. Mycol.">
        <title>101 Dothideomycetes genomes: a test case for predicting lifestyles and emergence of pathogens.</title>
        <authorList>
            <person name="Haridas S."/>
            <person name="Albert R."/>
            <person name="Binder M."/>
            <person name="Bloem J."/>
            <person name="Labutti K."/>
            <person name="Salamov A."/>
            <person name="Andreopoulos B."/>
            <person name="Baker S."/>
            <person name="Barry K."/>
            <person name="Bills G."/>
            <person name="Bluhm B."/>
            <person name="Cannon C."/>
            <person name="Castanera R."/>
            <person name="Culley D."/>
            <person name="Daum C."/>
            <person name="Ezra D."/>
            <person name="Gonzalez J."/>
            <person name="Henrissat B."/>
            <person name="Kuo A."/>
            <person name="Liang C."/>
            <person name="Lipzen A."/>
            <person name="Lutzoni F."/>
            <person name="Magnuson J."/>
            <person name="Mondo S."/>
            <person name="Nolan M."/>
            <person name="Ohm R."/>
            <person name="Pangilinan J."/>
            <person name="Park H.-J."/>
            <person name="Ramirez L."/>
            <person name="Alfaro M."/>
            <person name="Sun H."/>
            <person name="Tritt A."/>
            <person name="Yoshinaga Y."/>
            <person name="Zwiers L.-H."/>
            <person name="Turgeon B."/>
            <person name="Goodwin S."/>
            <person name="Spatafora J."/>
            <person name="Crous P."/>
            <person name="Grigoriev I."/>
        </authorList>
    </citation>
    <scope>NUCLEOTIDE SEQUENCE</scope>
    <source>
        <strain evidence="3">CBS 121167</strain>
    </source>
</reference>
<accession>A0A6A6BFF1</accession>
<feature type="signal peptide" evidence="2">
    <location>
        <begin position="1"/>
        <end position="20"/>
    </location>
</feature>
<dbReference type="Proteomes" id="UP000799438">
    <property type="component" value="Unassembled WGS sequence"/>
</dbReference>
<evidence type="ECO:0000256" key="1">
    <source>
        <dbReference type="SAM" id="MobiDB-lite"/>
    </source>
</evidence>
<feature type="compositionally biased region" description="Acidic residues" evidence="1">
    <location>
        <begin position="84"/>
        <end position="93"/>
    </location>
</feature>
<feature type="chain" id="PRO_5025493216" evidence="2">
    <location>
        <begin position="21"/>
        <end position="321"/>
    </location>
</feature>
<dbReference type="GeneID" id="54300707"/>
<dbReference type="RefSeq" id="XP_033396924.1">
    <property type="nucleotide sequence ID" value="XM_033543210.1"/>
</dbReference>
<keyword evidence="4" id="KW-1185">Reference proteome</keyword>
<dbReference type="AlphaFoldDB" id="A0A6A6BFF1"/>
<sequence length="321" mass="35562">MRAAALALATAALSASLAMAQHQQQQHQQHQQQQQQPNYPTLDTPHRTPSPAQAQAAAPPSRNAPPPAPAAVVDAPASFYDPVADNEDNDDDYAYPPHLLRRNGEPGPPADSFALRPPVAPEVFEVEDIDEVYTVRPPKAQVLAPGLRRRGAAAPPADSFALHPPVAPEVFEVEDVDEVYRVQPPKPLRRRAEYIDDDADADTVWGPPPGAYDAEVEAPVRRRRSNGQLDEQRLPDPPFRFDPSAEQPPERRQISKRANNNGKDVGKGGKVLYMCQHSEWKGMCWRYHTDPAVCYNLSPLYDNRISSIGPIERGTTCWLFK</sequence>
<protein>
    <submittedName>
        <fullName evidence="3">Uncharacterized protein</fullName>
    </submittedName>
</protein>
<evidence type="ECO:0000313" key="3">
    <source>
        <dbReference type="EMBL" id="KAF2141211.1"/>
    </source>
</evidence>
<feature type="compositionally biased region" description="Low complexity" evidence="1">
    <location>
        <begin position="49"/>
        <end position="61"/>
    </location>
</feature>
<feature type="compositionally biased region" description="Low complexity" evidence="1">
    <location>
        <begin position="16"/>
        <end position="36"/>
    </location>
</feature>